<name>A0A1I2L9Q6_9BACL</name>
<evidence type="ECO:0000256" key="1">
    <source>
        <dbReference type="SAM" id="Phobius"/>
    </source>
</evidence>
<organism evidence="2 3">
    <name type="scientific">Planifilum fulgidum</name>
    <dbReference type="NCBI Taxonomy" id="201973"/>
    <lineage>
        <taxon>Bacteria</taxon>
        <taxon>Bacillati</taxon>
        <taxon>Bacillota</taxon>
        <taxon>Bacilli</taxon>
        <taxon>Bacillales</taxon>
        <taxon>Thermoactinomycetaceae</taxon>
        <taxon>Planifilum</taxon>
    </lineage>
</organism>
<dbReference type="STRING" id="201973.SAMN04488025_104135"/>
<dbReference type="Proteomes" id="UP000198661">
    <property type="component" value="Unassembled WGS sequence"/>
</dbReference>
<reference evidence="2 3" key="1">
    <citation type="submission" date="2016-10" db="EMBL/GenBank/DDBJ databases">
        <authorList>
            <person name="de Groot N.N."/>
        </authorList>
    </citation>
    <scope>NUCLEOTIDE SEQUENCE [LARGE SCALE GENOMIC DNA]</scope>
    <source>
        <strain evidence="2 3">DSM 44945</strain>
    </source>
</reference>
<dbReference type="EMBL" id="FOOK01000004">
    <property type="protein sequence ID" value="SFF75278.1"/>
    <property type="molecule type" value="Genomic_DNA"/>
</dbReference>
<accession>A0A1I2L9Q6</accession>
<feature type="transmembrane region" description="Helical" evidence="1">
    <location>
        <begin position="31"/>
        <end position="52"/>
    </location>
</feature>
<protein>
    <submittedName>
        <fullName evidence="2">Uncharacterized protein</fullName>
    </submittedName>
</protein>
<proteinExistence type="predicted"/>
<evidence type="ECO:0000313" key="2">
    <source>
        <dbReference type="EMBL" id="SFF75278.1"/>
    </source>
</evidence>
<keyword evidence="1" id="KW-0812">Transmembrane</keyword>
<keyword evidence="3" id="KW-1185">Reference proteome</keyword>
<dbReference type="AlphaFoldDB" id="A0A1I2L9Q6"/>
<evidence type="ECO:0000313" key="3">
    <source>
        <dbReference type="Proteomes" id="UP000198661"/>
    </source>
</evidence>
<dbReference type="InterPro" id="IPR020076">
    <property type="entry name" value="DUF2768"/>
</dbReference>
<dbReference type="RefSeq" id="WP_143085219.1">
    <property type="nucleotide sequence ID" value="NZ_FOOK01000004.1"/>
</dbReference>
<sequence length="53" mass="6105">MVDAMIAIVFLFLANFLIAWARQRKKGWLRFFLSAAAFLMLLPAFLFGLRALL</sequence>
<keyword evidence="1" id="KW-1133">Transmembrane helix</keyword>
<dbReference type="Pfam" id="PF10966">
    <property type="entry name" value="DUF2768"/>
    <property type="match status" value="1"/>
</dbReference>
<gene>
    <name evidence="2" type="ORF">SAMN04488025_104135</name>
</gene>
<keyword evidence="1" id="KW-0472">Membrane</keyword>